<evidence type="ECO:0000313" key="2">
    <source>
        <dbReference type="Proteomes" id="UP000563601"/>
    </source>
</evidence>
<gene>
    <name evidence="1" type="ORF">HNQ53_002466</name>
</gene>
<protein>
    <submittedName>
        <fullName evidence="1">Uncharacterized protein</fullName>
    </submittedName>
</protein>
<comment type="caution">
    <text evidence="1">The sequence shown here is derived from an EMBL/GenBank/DDBJ whole genome shotgun (WGS) entry which is preliminary data.</text>
</comment>
<evidence type="ECO:0000313" key="1">
    <source>
        <dbReference type="EMBL" id="MBB5212241.1"/>
    </source>
</evidence>
<proteinExistence type="predicted"/>
<dbReference type="EMBL" id="JACHHR010000003">
    <property type="protein sequence ID" value="MBB5212241.1"/>
    <property type="molecule type" value="Genomic_DNA"/>
</dbReference>
<name>A0AA89PIR0_9GAMM</name>
<dbReference type="AlphaFoldDB" id="A0AA89PIR0"/>
<dbReference type="RefSeq" id="WP_183946685.1">
    <property type="nucleotide sequence ID" value="NZ_CP047491.1"/>
</dbReference>
<dbReference type="Proteomes" id="UP000563601">
    <property type="component" value="Unassembled WGS sequence"/>
</dbReference>
<accession>A0AA89PIR0</accession>
<sequence length="82" mass="9215">MNGYNFTRQSFYIGQKTLVATQKFSLGKGRVNFHARSWKKSVKGGLNAALPKKRPPEYTIAPILYRRIVPGGSTGQHFVAQF</sequence>
<reference evidence="1 2" key="1">
    <citation type="submission" date="2020-08" db="EMBL/GenBank/DDBJ databases">
        <title>Genomic Encyclopedia of Type Strains, Phase IV (KMG-IV): sequencing the most valuable type-strain genomes for metagenomic binning, comparative biology and taxonomic classification.</title>
        <authorList>
            <person name="Goeker M."/>
        </authorList>
    </citation>
    <scope>NUCLEOTIDE SEQUENCE [LARGE SCALE GENOMIC DNA]</scope>
    <source>
        <strain evidence="1 2">DSM 11525</strain>
    </source>
</reference>
<organism evidence="1 2">
    <name type="scientific">Microbulbifer hydrolyticus</name>
    <dbReference type="NCBI Taxonomy" id="48074"/>
    <lineage>
        <taxon>Bacteria</taxon>
        <taxon>Pseudomonadati</taxon>
        <taxon>Pseudomonadota</taxon>
        <taxon>Gammaproteobacteria</taxon>
        <taxon>Cellvibrionales</taxon>
        <taxon>Microbulbiferaceae</taxon>
        <taxon>Microbulbifer</taxon>
    </lineage>
</organism>